<organism evidence="1 2">
    <name type="scientific">Macroventuria anomochaeta</name>
    <dbReference type="NCBI Taxonomy" id="301207"/>
    <lineage>
        <taxon>Eukaryota</taxon>
        <taxon>Fungi</taxon>
        <taxon>Dikarya</taxon>
        <taxon>Ascomycota</taxon>
        <taxon>Pezizomycotina</taxon>
        <taxon>Dothideomycetes</taxon>
        <taxon>Pleosporomycetidae</taxon>
        <taxon>Pleosporales</taxon>
        <taxon>Pleosporineae</taxon>
        <taxon>Didymellaceae</taxon>
        <taxon>Macroventuria</taxon>
    </lineage>
</organism>
<comment type="caution">
    <text evidence="1">The sequence shown here is derived from an EMBL/GenBank/DDBJ whole genome shotgun (WGS) entry which is preliminary data.</text>
</comment>
<evidence type="ECO:0000313" key="2">
    <source>
        <dbReference type="Proteomes" id="UP000799754"/>
    </source>
</evidence>
<gene>
    <name evidence="1" type="ORF">BU25DRAFT_416197</name>
</gene>
<proteinExistence type="predicted"/>
<evidence type="ECO:0000313" key="1">
    <source>
        <dbReference type="EMBL" id="KAF2621276.1"/>
    </source>
</evidence>
<sequence>MSKLNARMKSKRLSSLYDSYRDIVGHDAETARGRNMPAVDVGLMGVSMGDAIAVPREFNFR</sequence>
<dbReference type="Proteomes" id="UP000799754">
    <property type="component" value="Unassembled WGS sequence"/>
</dbReference>
<accession>A0ACB6RH58</accession>
<name>A0ACB6RH58_9PLEO</name>
<dbReference type="EMBL" id="MU006757">
    <property type="protein sequence ID" value="KAF2621276.1"/>
    <property type="molecule type" value="Genomic_DNA"/>
</dbReference>
<reference evidence="1" key="1">
    <citation type="journal article" date="2020" name="Stud. Mycol.">
        <title>101 Dothideomycetes genomes: a test case for predicting lifestyles and emergence of pathogens.</title>
        <authorList>
            <person name="Haridas S."/>
            <person name="Albert R."/>
            <person name="Binder M."/>
            <person name="Bloem J."/>
            <person name="Labutti K."/>
            <person name="Salamov A."/>
            <person name="Andreopoulos B."/>
            <person name="Baker S."/>
            <person name="Barry K."/>
            <person name="Bills G."/>
            <person name="Bluhm B."/>
            <person name="Cannon C."/>
            <person name="Castanera R."/>
            <person name="Culley D."/>
            <person name="Daum C."/>
            <person name="Ezra D."/>
            <person name="Gonzalez J."/>
            <person name="Henrissat B."/>
            <person name="Kuo A."/>
            <person name="Liang C."/>
            <person name="Lipzen A."/>
            <person name="Lutzoni F."/>
            <person name="Magnuson J."/>
            <person name="Mondo S."/>
            <person name="Nolan M."/>
            <person name="Ohm R."/>
            <person name="Pangilinan J."/>
            <person name="Park H.-J."/>
            <person name="Ramirez L."/>
            <person name="Alfaro M."/>
            <person name="Sun H."/>
            <person name="Tritt A."/>
            <person name="Yoshinaga Y."/>
            <person name="Zwiers L.-H."/>
            <person name="Turgeon B."/>
            <person name="Goodwin S."/>
            <person name="Spatafora J."/>
            <person name="Crous P."/>
            <person name="Grigoriev I."/>
        </authorList>
    </citation>
    <scope>NUCLEOTIDE SEQUENCE</scope>
    <source>
        <strain evidence="1">CBS 525.71</strain>
    </source>
</reference>
<protein>
    <submittedName>
        <fullName evidence="1">Uncharacterized protein</fullName>
    </submittedName>
</protein>
<keyword evidence="2" id="KW-1185">Reference proteome</keyword>